<sequence length="265" mass="27898">MVLSAGGTAYDLSGPEGAPVVALIHGLGLTRQSTWGAIAPMLSQRFRVLSYDLCGHGQSILPPDGSSLTVLSEQLIALMDELGIGQAALVGFSLGGMINRRCAMDHGGRVSSLVVLNSPHERGPTLQQQVEAAARDAGAGGPEATIDAALARWFTEDFRTAHPDAVAAIRRVVLANDPVNYAQHRQVLAEGVTELIRPKIAIRHPTLVMTSQFDSGSTPAMAQTIADEIDGAEVITVPGLKHLGLIEQPELFTAPIIAFLTACVN</sequence>
<feature type="domain" description="AB hydrolase-1" evidence="1">
    <location>
        <begin position="19"/>
        <end position="248"/>
    </location>
</feature>
<accession>A0A1I4YGT8</accession>
<dbReference type="PANTHER" id="PTHR43798">
    <property type="entry name" value="MONOACYLGLYCEROL LIPASE"/>
    <property type="match status" value="1"/>
</dbReference>
<dbReference type="PANTHER" id="PTHR43798:SF33">
    <property type="entry name" value="HYDROLASE, PUTATIVE (AFU_ORTHOLOGUE AFUA_2G14860)-RELATED"/>
    <property type="match status" value="1"/>
</dbReference>
<dbReference type="GO" id="GO:0016020">
    <property type="term" value="C:membrane"/>
    <property type="evidence" value="ECO:0007669"/>
    <property type="project" value="TreeGrafter"/>
</dbReference>
<keyword evidence="3" id="KW-1185">Reference proteome</keyword>
<dbReference type="EMBL" id="FOVP01000001">
    <property type="protein sequence ID" value="SFN37264.1"/>
    <property type="molecule type" value="Genomic_DNA"/>
</dbReference>
<protein>
    <submittedName>
        <fullName evidence="2">3-oxoadipate enol-lactonase</fullName>
    </submittedName>
</protein>
<dbReference type="RefSeq" id="WP_092833410.1">
    <property type="nucleotide sequence ID" value="NZ_FOVP01000001.1"/>
</dbReference>
<name>A0A1I4YGT8_9RHOB</name>
<dbReference type="OrthoDB" id="9785847at2"/>
<evidence type="ECO:0000259" key="1">
    <source>
        <dbReference type="Pfam" id="PF00561"/>
    </source>
</evidence>
<dbReference type="Pfam" id="PF00561">
    <property type="entry name" value="Abhydrolase_1"/>
    <property type="match status" value="1"/>
</dbReference>
<organism evidence="2 3">
    <name type="scientific">Roseovarius lutimaris</name>
    <dbReference type="NCBI Taxonomy" id="1005928"/>
    <lineage>
        <taxon>Bacteria</taxon>
        <taxon>Pseudomonadati</taxon>
        <taxon>Pseudomonadota</taxon>
        <taxon>Alphaproteobacteria</taxon>
        <taxon>Rhodobacterales</taxon>
        <taxon>Roseobacteraceae</taxon>
        <taxon>Roseovarius</taxon>
    </lineage>
</organism>
<dbReference type="Proteomes" id="UP000198599">
    <property type="component" value="Unassembled WGS sequence"/>
</dbReference>
<evidence type="ECO:0000313" key="3">
    <source>
        <dbReference type="Proteomes" id="UP000198599"/>
    </source>
</evidence>
<dbReference type="Gene3D" id="3.40.50.1820">
    <property type="entry name" value="alpha/beta hydrolase"/>
    <property type="match status" value="1"/>
</dbReference>
<dbReference type="SUPFAM" id="SSF53474">
    <property type="entry name" value="alpha/beta-Hydrolases"/>
    <property type="match status" value="1"/>
</dbReference>
<dbReference type="AlphaFoldDB" id="A0A1I4YGT8"/>
<evidence type="ECO:0000313" key="2">
    <source>
        <dbReference type="EMBL" id="SFN37264.1"/>
    </source>
</evidence>
<reference evidence="3" key="1">
    <citation type="submission" date="2016-10" db="EMBL/GenBank/DDBJ databases">
        <authorList>
            <person name="Varghese N."/>
            <person name="Submissions S."/>
        </authorList>
    </citation>
    <scope>NUCLEOTIDE SEQUENCE [LARGE SCALE GENOMIC DNA]</scope>
    <source>
        <strain evidence="3">DSM 28463</strain>
    </source>
</reference>
<dbReference type="InterPro" id="IPR029058">
    <property type="entry name" value="AB_hydrolase_fold"/>
</dbReference>
<dbReference type="InterPro" id="IPR050266">
    <property type="entry name" value="AB_hydrolase_sf"/>
</dbReference>
<dbReference type="InterPro" id="IPR000073">
    <property type="entry name" value="AB_hydrolase_1"/>
</dbReference>
<gene>
    <name evidence="2" type="ORF">SAMN04487859_101225</name>
</gene>
<proteinExistence type="predicted"/>
<dbReference type="STRING" id="1005928.SAMN04487859_101225"/>